<sequence>MRNLVLIRAAVTLAFASAAIAQTLPEELAGAIANYSSLSLFRSLLSFSPQALITSLDNRDSNITVLVPTNEAIQSYLKESRIYDVTELNQTELQIFFSYHILSASLASSDFEGDRGLSIPTLLQDSLFNNRSAGPQIQSQFGKEASGQVIFALKRDGNKKRQQNEDMGGPNVMLRAGLAQDIKMTAVDGSWGTKDANSFQVVDKVLSPPRSCSNTVHTIKDPRLDALDAALIKAQLWSALDHSKNVTCLAPSTEAFKNAGNPDVKLSKQDLGGALLAHTLDEVTYSNYLRDGQVIGTLNNTKVRVSIRGEDIFFNNAKVIEANVLTNNGLIHILDSLIEDGGEPSSTGTSTATSKTATATSDEGEATSTSSDTPEQANSASVMGDSEEERERKRDKVGEFMKKSLNKGELALKHAVGLGGQPNVVPVTEPIVNGPPRPVEVGWHPVGGFAGKWFAEETGLGKMITEKINKYPDPTQHWAVLVGDYAHQLWMDENFDVIYTNAKVDRDEWRTFEVGQTRFNDDALRRAGESVIQSIRERQPTYNLITNNCQTYVLQLLDAIKVGGHKDFGTTAAVYERIFGPGKIMDLFEGDEQAQQQEQQQIDAGGQEKPNTVNFAQNVMDQNTTQLDTEREMERHEDEKKKGFFSNLKLKSKSWSFSKKDKDKD</sequence>
<organism evidence="4 5">
    <name type="scientific">Fusarium equiseti</name>
    <name type="common">Fusarium scirpi</name>
    <dbReference type="NCBI Taxonomy" id="61235"/>
    <lineage>
        <taxon>Eukaryota</taxon>
        <taxon>Fungi</taxon>
        <taxon>Dikarya</taxon>
        <taxon>Ascomycota</taxon>
        <taxon>Pezizomycotina</taxon>
        <taxon>Sordariomycetes</taxon>
        <taxon>Hypocreomycetidae</taxon>
        <taxon>Hypocreales</taxon>
        <taxon>Nectriaceae</taxon>
        <taxon>Fusarium</taxon>
        <taxon>Fusarium incarnatum-equiseti species complex</taxon>
    </lineage>
</organism>
<keyword evidence="5" id="KW-1185">Reference proteome</keyword>
<accession>A0ABQ8QXQ8</accession>
<feature type="domain" description="FAS1" evidence="3">
    <location>
        <begin position="25"/>
        <end position="206"/>
    </location>
</feature>
<dbReference type="Proteomes" id="UP001152024">
    <property type="component" value="Unassembled WGS sequence"/>
</dbReference>
<proteinExistence type="predicted"/>
<feature type="signal peptide" evidence="2">
    <location>
        <begin position="1"/>
        <end position="21"/>
    </location>
</feature>
<name>A0ABQ8QXQ8_FUSEQ</name>
<dbReference type="SMART" id="SM00554">
    <property type="entry name" value="FAS1"/>
    <property type="match status" value="2"/>
</dbReference>
<dbReference type="Gene3D" id="2.30.180.10">
    <property type="entry name" value="FAS1 domain"/>
    <property type="match status" value="2"/>
</dbReference>
<dbReference type="PROSITE" id="PS50213">
    <property type="entry name" value="FAS1"/>
    <property type="match status" value="2"/>
</dbReference>
<dbReference type="InterPro" id="IPR000782">
    <property type="entry name" value="FAS1_domain"/>
</dbReference>
<feature type="compositionally biased region" description="Polar residues" evidence="1">
    <location>
        <begin position="366"/>
        <end position="381"/>
    </location>
</feature>
<dbReference type="PANTHER" id="PTHR10900">
    <property type="entry name" value="PERIOSTIN-RELATED"/>
    <property type="match status" value="1"/>
</dbReference>
<feature type="compositionally biased region" description="Low complexity" evidence="1">
    <location>
        <begin position="345"/>
        <end position="361"/>
    </location>
</feature>
<reference evidence="4" key="1">
    <citation type="submission" date="2022-09" db="EMBL/GenBank/DDBJ databases">
        <title>Fusarium specimens isolated from Avocado Roots.</title>
        <authorList>
            <person name="Stajich J."/>
            <person name="Roper C."/>
            <person name="Heimlech-Rivalta G."/>
        </authorList>
    </citation>
    <scope>NUCLEOTIDE SEQUENCE</scope>
    <source>
        <strain evidence="4">CF00095</strain>
    </source>
</reference>
<feature type="region of interest" description="Disordered" evidence="1">
    <location>
        <begin position="342"/>
        <end position="394"/>
    </location>
</feature>
<gene>
    <name evidence="4" type="ORF">NW768_011278</name>
</gene>
<evidence type="ECO:0000313" key="4">
    <source>
        <dbReference type="EMBL" id="KAJ4114724.1"/>
    </source>
</evidence>
<feature type="region of interest" description="Disordered" evidence="1">
    <location>
        <begin position="591"/>
        <end position="644"/>
    </location>
</feature>
<keyword evidence="2" id="KW-0732">Signal</keyword>
<feature type="compositionally biased region" description="Polar residues" evidence="1">
    <location>
        <begin position="609"/>
        <end position="627"/>
    </location>
</feature>
<dbReference type="PANTHER" id="PTHR10900:SF77">
    <property type="entry name" value="FI19380P1"/>
    <property type="match status" value="1"/>
</dbReference>
<feature type="compositionally biased region" description="Basic and acidic residues" evidence="1">
    <location>
        <begin position="628"/>
        <end position="642"/>
    </location>
</feature>
<dbReference type="InterPro" id="IPR036378">
    <property type="entry name" value="FAS1_dom_sf"/>
</dbReference>
<feature type="chain" id="PRO_5046538312" description="FAS1 domain-containing protein" evidence="2">
    <location>
        <begin position="22"/>
        <end position="665"/>
    </location>
</feature>
<evidence type="ECO:0000256" key="2">
    <source>
        <dbReference type="SAM" id="SignalP"/>
    </source>
</evidence>
<evidence type="ECO:0000259" key="3">
    <source>
        <dbReference type="PROSITE" id="PS50213"/>
    </source>
</evidence>
<dbReference type="SUPFAM" id="SSF82153">
    <property type="entry name" value="FAS1 domain"/>
    <property type="match status" value="2"/>
</dbReference>
<feature type="domain" description="FAS1" evidence="3">
    <location>
        <begin position="199"/>
        <end position="338"/>
    </location>
</feature>
<evidence type="ECO:0000256" key="1">
    <source>
        <dbReference type="SAM" id="MobiDB-lite"/>
    </source>
</evidence>
<dbReference type="InterPro" id="IPR050904">
    <property type="entry name" value="Adhesion/Biosynth-related"/>
</dbReference>
<dbReference type="Pfam" id="PF02469">
    <property type="entry name" value="Fasciclin"/>
    <property type="match status" value="2"/>
</dbReference>
<dbReference type="EMBL" id="JAOQBH010000028">
    <property type="protein sequence ID" value="KAJ4114724.1"/>
    <property type="molecule type" value="Genomic_DNA"/>
</dbReference>
<evidence type="ECO:0000313" key="5">
    <source>
        <dbReference type="Proteomes" id="UP001152024"/>
    </source>
</evidence>
<comment type="caution">
    <text evidence="4">The sequence shown here is derived from an EMBL/GenBank/DDBJ whole genome shotgun (WGS) entry which is preliminary data.</text>
</comment>
<protein>
    <recommendedName>
        <fullName evidence="3">FAS1 domain-containing protein</fullName>
    </recommendedName>
</protein>
<feature type="compositionally biased region" description="Low complexity" evidence="1">
    <location>
        <begin position="593"/>
        <end position="608"/>
    </location>
</feature>